<keyword evidence="3" id="KW-0808">Transferase</keyword>
<dbReference type="EMBL" id="CP106679">
    <property type="protein sequence ID" value="UXP31085.1"/>
    <property type="molecule type" value="Genomic_DNA"/>
</dbReference>
<feature type="transmembrane region" description="Helical" evidence="1">
    <location>
        <begin position="56"/>
        <end position="84"/>
    </location>
</feature>
<sequence>MSFLNRLQDRWKLKSIRQVIVVLIVFACTGFSVMFLKKPIMGFILTSDEYQVVFTVLYYILILPIYFVILLFYGFLFGQFNFFWTFVKRTWYRMTAQKSKIDAK</sequence>
<dbReference type="Proteomes" id="UP001065174">
    <property type="component" value="Chromosome"/>
</dbReference>
<dbReference type="GO" id="GO:0016740">
    <property type="term" value="F:transferase activity"/>
    <property type="evidence" value="ECO:0007669"/>
    <property type="project" value="UniProtKB-KW"/>
</dbReference>
<dbReference type="PROSITE" id="PS51257">
    <property type="entry name" value="PROKAR_LIPOPROTEIN"/>
    <property type="match status" value="1"/>
</dbReference>
<evidence type="ECO:0000259" key="2">
    <source>
        <dbReference type="Pfam" id="PF20584"/>
    </source>
</evidence>
<keyword evidence="1" id="KW-1133">Transmembrane helix</keyword>
<reference evidence="3" key="1">
    <citation type="submission" date="2022-09" db="EMBL/GenBank/DDBJ databases">
        <title>Comparative genomics and taxonomic characterization of three novel marine species of genus Reichenbachiella exhibiting antioxidant and polysaccharide degradation activities.</title>
        <authorList>
            <person name="Muhammad N."/>
            <person name="Lee Y.-J."/>
            <person name="Ko J."/>
            <person name="Kim S.-G."/>
        </authorList>
    </citation>
    <scope>NUCLEOTIDE SEQUENCE</scope>
    <source>
        <strain evidence="3">BKB1-1</strain>
    </source>
</reference>
<evidence type="ECO:0000313" key="4">
    <source>
        <dbReference type="Proteomes" id="UP001065174"/>
    </source>
</evidence>
<name>A0ABY6CKP0_9BACT</name>
<dbReference type="Pfam" id="PF20584">
    <property type="entry name" value="DUF6787"/>
    <property type="match status" value="1"/>
</dbReference>
<organism evidence="3 4">
    <name type="scientific">Reichenbachiella agarivorans</name>
    <dbReference type="NCBI Taxonomy" id="2979464"/>
    <lineage>
        <taxon>Bacteria</taxon>
        <taxon>Pseudomonadati</taxon>
        <taxon>Bacteroidota</taxon>
        <taxon>Cytophagia</taxon>
        <taxon>Cytophagales</taxon>
        <taxon>Reichenbachiellaceae</taxon>
        <taxon>Reichenbachiella</taxon>
    </lineage>
</organism>
<keyword evidence="1" id="KW-0812">Transmembrane</keyword>
<dbReference type="InterPro" id="IPR046714">
    <property type="entry name" value="DUF6787"/>
</dbReference>
<keyword evidence="4" id="KW-1185">Reference proteome</keyword>
<feature type="transmembrane region" description="Helical" evidence="1">
    <location>
        <begin position="20"/>
        <end position="36"/>
    </location>
</feature>
<dbReference type="RefSeq" id="WP_262308529.1">
    <property type="nucleotide sequence ID" value="NZ_CP106679.1"/>
</dbReference>
<gene>
    <name evidence="3" type="ORF">N6H18_12065</name>
</gene>
<evidence type="ECO:0000256" key="1">
    <source>
        <dbReference type="SAM" id="Phobius"/>
    </source>
</evidence>
<evidence type="ECO:0000313" key="3">
    <source>
        <dbReference type="EMBL" id="UXP31085.1"/>
    </source>
</evidence>
<proteinExistence type="predicted"/>
<feature type="domain" description="DUF6787" evidence="2">
    <location>
        <begin position="21"/>
        <end position="96"/>
    </location>
</feature>
<accession>A0ABY6CKP0</accession>
<protein>
    <submittedName>
        <fullName evidence="3">Prolipoprotein diacylglyceryl transferase</fullName>
    </submittedName>
</protein>
<keyword evidence="1" id="KW-0472">Membrane</keyword>